<evidence type="ECO:0000313" key="10">
    <source>
        <dbReference type="Proteomes" id="UP001060336"/>
    </source>
</evidence>
<evidence type="ECO:0000313" key="9">
    <source>
        <dbReference type="EMBL" id="UUX48700.1"/>
    </source>
</evidence>
<dbReference type="AlphaFoldDB" id="A0A9J7AQS5"/>
<dbReference type="Proteomes" id="UP001060336">
    <property type="component" value="Chromosome"/>
</dbReference>
<gene>
    <name evidence="9" type="ORF">NUH88_14945</name>
</gene>
<feature type="domain" description="MacB-like periplasmic core" evidence="8">
    <location>
        <begin position="27"/>
        <end position="227"/>
    </location>
</feature>
<keyword evidence="4 6" id="KW-1133">Transmembrane helix</keyword>
<dbReference type="Pfam" id="PF02687">
    <property type="entry name" value="FtsX"/>
    <property type="match status" value="2"/>
</dbReference>
<dbReference type="InterPro" id="IPR003838">
    <property type="entry name" value="ABC3_permease_C"/>
</dbReference>
<evidence type="ECO:0000256" key="3">
    <source>
        <dbReference type="ARBA" id="ARBA00022692"/>
    </source>
</evidence>
<evidence type="ECO:0000256" key="1">
    <source>
        <dbReference type="ARBA" id="ARBA00004651"/>
    </source>
</evidence>
<feature type="domain" description="ABC3 transporter permease C-terminal" evidence="7">
    <location>
        <begin position="265"/>
        <end position="378"/>
    </location>
</feature>
<dbReference type="GO" id="GO:0005886">
    <property type="term" value="C:plasma membrane"/>
    <property type="evidence" value="ECO:0007669"/>
    <property type="project" value="UniProtKB-SubCell"/>
</dbReference>
<feature type="transmembrane region" description="Helical" evidence="6">
    <location>
        <begin position="351"/>
        <end position="373"/>
    </location>
</feature>
<dbReference type="PANTHER" id="PTHR30287:SF1">
    <property type="entry name" value="INNER MEMBRANE PROTEIN"/>
    <property type="match status" value="1"/>
</dbReference>
<dbReference type="PANTHER" id="PTHR30287">
    <property type="entry name" value="MEMBRANE COMPONENT OF PREDICTED ABC SUPERFAMILY METABOLITE UPTAKE TRANSPORTER"/>
    <property type="match status" value="1"/>
</dbReference>
<keyword evidence="5 6" id="KW-0472">Membrane</keyword>
<dbReference type="KEGG" id="naci:NUH88_14945"/>
<feature type="transmembrane region" description="Helical" evidence="6">
    <location>
        <begin position="769"/>
        <end position="792"/>
    </location>
</feature>
<accession>A0A9J7AQS5</accession>
<feature type="transmembrane region" description="Helical" evidence="6">
    <location>
        <begin position="804"/>
        <end position="830"/>
    </location>
</feature>
<dbReference type="RefSeq" id="WP_257767202.1">
    <property type="nucleotide sequence ID" value="NZ_CP102480.1"/>
</dbReference>
<sequence length="841" mass="88900">MKTLPIALRIARRELRGSAASFRVFLACLALGVAAMAGVGSVSSAMMAGVERDAREILGGDIDIRFTHREATDAQQAWFRESGTVAETVEMRAMARKADGGRRTLVELKGVSASYPLFGDMELEGGAALQETLAARDGVYGAVVDSALAARLDLVPGDRLKIGEAEVEVRDTIAKEPDRAVSFASFGPRVMIPAAALPETGLVQRGSLIRFHYRIALAPGTNAADWIEETNAAFPDAGWRIRGVDRAAPGFDRFISRVTQFLTLVGLTALLVGGVGIANAVRSFLDRRMATIATLKCLGASTGTVFTAYFIQILAVASVGIGIGLVFGAVAPLIAGKLVSGMLPFEVPGGIYWGPLLTAGAFGYLTTIAFSLWPLGRAGSVRAAQLFRALIVPPGGRPAMRYIVWSALSAAALAVLAMVATDDPKLAGYFIAGAVGVLLLFGGGAQLIVRAARAAPTPKRPDLRLAVANLHRPGAPTASVILSLGLGLTVLVAIALVEANLARQLKEQIPEKAPSYFFIDIQPHQVEGFIETVESVPGITKMERTPMVRGRIVEIAGVPAGERKVDPDVQWTINGDRGLTYAATPPPGTDLVEGEWWPEDYKGPPLISFDAEIARGYGIGVGDAIKLNVLGREITATVHNLRNIEWQSLGMNFVFVFAPGTLEAAPHSIISTVYAETPEAEEAVQRAVTDRFPNVSAIRVKDALDNASRIMDAVGIAIRITASVTLLAGVLVLAGAVISGHQRRIYDAVVLKVLGATRRKVLTAYVMEYGLLGLATSLVSALIGTAIGYLVISQIMRADFAFDTVSVVATATLSTLLTIGLGLVGTWSALSQKAAPLLRNE</sequence>
<feature type="transmembrane region" description="Helical" evidence="6">
    <location>
        <begin position="261"/>
        <end position="285"/>
    </location>
</feature>
<reference evidence="9" key="1">
    <citation type="submission" date="2022-08" db="EMBL/GenBank/DDBJ databases">
        <title>Nisaea acidiphila sp. nov., isolated from a marine algal debris and emended description of the genus Nisaea Urios et al. 2008.</title>
        <authorList>
            <person name="Kwon K."/>
        </authorList>
    </citation>
    <scope>NUCLEOTIDE SEQUENCE</scope>
    <source>
        <strain evidence="9">MEBiC11861</strain>
    </source>
</reference>
<feature type="transmembrane region" description="Helical" evidence="6">
    <location>
        <begin position="473"/>
        <end position="497"/>
    </location>
</feature>
<dbReference type="EMBL" id="CP102480">
    <property type="protein sequence ID" value="UUX48700.1"/>
    <property type="molecule type" value="Genomic_DNA"/>
</dbReference>
<comment type="subcellular location">
    <subcellularLocation>
        <location evidence="1">Cell membrane</location>
        <topology evidence="1">Multi-pass membrane protein</topology>
    </subcellularLocation>
</comment>
<feature type="transmembrane region" description="Helical" evidence="6">
    <location>
        <begin position="306"/>
        <end position="331"/>
    </location>
</feature>
<feature type="transmembrane region" description="Helical" evidence="6">
    <location>
        <begin position="426"/>
        <end position="452"/>
    </location>
</feature>
<dbReference type="InterPro" id="IPR025857">
    <property type="entry name" value="MacB_PCD"/>
</dbReference>
<protein>
    <submittedName>
        <fullName evidence="9">ABC transporter permease</fullName>
    </submittedName>
</protein>
<evidence type="ECO:0000256" key="6">
    <source>
        <dbReference type="SAM" id="Phobius"/>
    </source>
</evidence>
<keyword evidence="2" id="KW-1003">Cell membrane</keyword>
<dbReference type="Pfam" id="PF12704">
    <property type="entry name" value="MacB_PCD"/>
    <property type="match status" value="1"/>
</dbReference>
<keyword evidence="10" id="KW-1185">Reference proteome</keyword>
<proteinExistence type="predicted"/>
<feature type="transmembrane region" description="Helical" evidence="6">
    <location>
        <begin position="716"/>
        <end position="738"/>
    </location>
</feature>
<evidence type="ECO:0000256" key="5">
    <source>
        <dbReference type="ARBA" id="ARBA00023136"/>
    </source>
</evidence>
<dbReference type="InterPro" id="IPR038766">
    <property type="entry name" value="Membrane_comp_ABC_pdt"/>
</dbReference>
<evidence type="ECO:0000259" key="8">
    <source>
        <dbReference type="Pfam" id="PF12704"/>
    </source>
</evidence>
<organism evidence="9 10">
    <name type="scientific">Nisaea acidiphila</name>
    <dbReference type="NCBI Taxonomy" id="1862145"/>
    <lineage>
        <taxon>Bacteria</taxon>
        <taxon>Pseudomonadati</taxon>
        <taxon>Pseudomonadota</taxon>
        <taxon>Alphaproteobacteria</taxon>
        <taxon>Rhodospirillales</taxon>
        <taxon>Thalassobaculaceae</taxon>
        <taxon>Nisaea</taxon>
    </lineage>
</organism>
<feature type="domain" description="ABC3 transporter permease C-terminal" evidence="7">
    <location>
        <begin position="722"/>
        <end position="832"/>
    </location>
</feature>
<name>A0A9J7AQS5_9PROT</name>
<evidence type="ECO:0000256" key="4">
    <source>
        <dbReference type="ARBA" id="ARBA00022989"/>
    </source>
</evidence>
<evidence type="ECO:0000256" key="2">
    <source>
        <dbReference type="ARBA" id="ARBA00022475"/>
    </source>
</evidence>
<keyword evidence="3 6" id="KW-0812">Transmembrane</keyword>
<evidence type="ECO:0000259" key="7">
    <source>
        <dbReference type="Pfam" id="PF02687"/>
    </source>
</evidence>